<organism evidence="2 3">
    <name type="scientific">Stylosanthes scabra</name>
    <dbReference type="NCBI Taxonomy" id="79078"/>
    <lineage>
        <taxon>Eukaryota</taxon>
        <taxon>Viridiplantae</taxon>
        <taxon>Streptophyta</taxon>
        <taxon>Embryophyta</taxon>
        <taxon>Tracheophyta</taxon>
        <taxon>Spermatophyta</taxon>
        <taxon>Magnoliopsida</taxon>
        <taxon>eudicotyledons</taxon>
        <taxon>Gunneridae</taxon>
        <taxon>Pentapetalae</taxon>
        <taxon>rosids</taxon>
        <taxon>fabids</taxon>
        <taxon>Fabales</taxon>
        <taxon>Fabaceae</taxon>
        <taxon>Papilionoideae</taxon>
        <taxon>50 kb inversion clade</taxon>
        <taxon>dalbergioids sensu lato</taxon>
        <taxon>Dalbergieae</taxon>
        <taxon>Pterocarpus clade</taxon>
        <taxon>Stylosanthes</taxon>
    </lineage>
</organism>
<feature type="region of interest" description="Disordered" evidence="1">
    <location>
        <begin position="78"/>
        <end position="140"/>
    </location>
</feature>
<feature type="region of interest" description="Disordered" evidence="1">
    <location>
        <begin position="388"/>
        <end position="431"/>
    </location>
</feature>
<reference evidence="2 3" key="1">
    <citation type="journal article" date="2023" name="Plants (Basel)">
        <title>Bridging the Gap: Combining Genomics and Transcriptomics Approaches to Understand Stylosanthes scabra, an Orphan Legume from the Brazilian Caatinga.</title>
        <authorList>
            <person name="Ferreira-Neto J.R.C."/>
            <person name="da Silva M.D."/>
            <person name="Binneck E."/>
            <person name="de Melo N.F."/>
            <person name="da Silva R.H."/>
            <person name="de Melo A.L.T.M."/>
            <person name="Pandolfi V."/>
            <person name="Bustamante F.O."/>
            <person name="Brasileiro-Vidal A.C."/>
            <person name="Benko-Iseppon A.M."/>
        </authorList>
    </citation>
    <scope>NUCLEOTIDE SEQUENCE [LARGE SCALE GENOMIC DNA]</scope>
    <source>
        <tissue evidence="2">Leaves</tissue>
    </source>
</reference>
<proteinExistence type="predicted"/>
<feature type="compositionally biased region" description="Gly residues" evidence="1">
    <location>
        <begin position="422"/>
        <end position="431"/>
    </location>
</feature>
<protein>
    <submittedName>
        <fullName evidence="2">Uncharacterized protein</fullName>
    </submittedName>
</protein>
<comment type="caution">
    <text evidence="2">The sequence shown here is derived from an EMBL/GenBank/DDBJ whole genome shotgun (WGS) entry which is preliminary data.</text>
</comment>
<gene>
    <name evidence="2" type="ORF">PIB30_021811</name>
</gene>
<accession>A0ABU6W6Z5</accession>
<dbReference type="EMBL" id="JASCZI010181315">
    <property type="protein sequence ID" value="MED6181711.1"/>
    <property type="molecule type" value="Genomic_DNA"/>
</dbReference>
<evidence type="ECO:0000256" key="1">
    <source>
        <dbReference type="SAM" id="MobiDB-lite"/>
    </source>
</evidence>
<dbReference type="Proteomes" id="UP001341840">
    <property type="component" value="Unassembled WGS sequence"/>
</dbReference>
<evidence type="ECO:0000313" key="3">
    <source>
        <dbReference type="Proteomes" id="UP001341840"/>
    </source>
</evidence>
<sequence>MAAYRFLVSLSSGLPKRSKFTYDLLDVKMKRTKLDDLMAKMADPARIGPRPILPTGRLSATVATAAAASTMAGTSTPVVVGSSREETSIQVPPAPAASEAKKAKKQLKKREQTTVVDLEDELKEDPATDLQRQRRRKKPKFDEAFEKALGDDAAWEHKVDPLRVAFPEDFDYRKALNASLTSAPVREALTKMPPEQLLGESYHLHAKFLACVETSLAAKIKAEKEISVALDQIEVLKGERDSALSFLPFKEKATTLEDKLSEKSLEHQSALDRIAHLEKDHKVLKAQFESSQLSLDTERKRASAAEGQAEALAASLKTCQVDLSKATEVSEYWRSEWRTLGSEVTEMCQETLDICLDQVSHLCPGVDFSAITLKSRWDPKGRRIFVPQESEVEGELPSAEEIAPEQDPVVAAQSSQPEAGDAVGGSGECPT</sequence>
<name>A0ABU6W6Z5_9FABA</name>
<keyword evidence="3" id="KW-1185">Reference proteome</keyword>
<evidence type="ECO:0000313" key="2">
    <source>
        <dbReference type="EMBL" id="MED6181711.1"/>
    </source>
</evidence>